<dbReference type="SUPFAM" id="SSF46785">
    <property type="entry name" value="Winged helix' DNA-binding domain"/>
    <property type="match status" value="1"/>
</dbReference>
<comment type="similarity">
    <text evidence="1">Belongs to the LysR transcriptional regulatory family.</text>
</comment>
<feature type="domain" description="HTH lysR-type" evidence="5">
    <location>
        <begin position="1"/>
        <end position="59"/>
    </location>
</feature>
<gene>
    <name evidence="6" type="ORF">H8Q88_06175</name>
</gene>
<dbReference type="PANTHER" id="PTHR30537:SF35">
    <property type="entry name" value="TRANSCRIPTIONAL REGULATORY PROTEIN"/>
    <property type="match status" value="1"/>
</dbReference>
<evidence type="ECO:0000256" key="4">
    <source>
        <dbReference type="ARBA" id="ARBA00023163"/>
    </source>
</evidence>
<keyword evidence="3" id="KW-0238">DNA-binding</keyword>
<keyword evidence="4" id="KW-0804">Transcription</keyword>
<keyword evidence="2" id="KW-0805">Transcription regulation</keyword>
<dbReference type="GO" id="GO:0003700">
    <property type="term" value="F:DNA-binding transcription factor activity"/>
    <property type="evidence" value="ECO:0007669"/>
    <property type="project" value="InterPro"/>
</dbReference>
<dbReference type="EMBL" id="JACRUP010000002">
    <property type="protein sequence ID" value="MBC5850545.1"/>
    <property type="molecule type" value="Genomic_DNA"/>
</dbReference>
<dbReference type="Pfam" id="PF03466">
    <property type="entry name" value="LysR_substrate"/>
    <property type="match status" value="1"/>
</dbReference>
<reference evidence="6" key="1">
    <citation type="submission" date="2020-08" db="EMBL/GenBank/DDBJ databases">
        <title>Genome Sequencing and Pan-Genome Analysis of Migratory bird Vibrio Strains, Inner Mongolia.</title>
        <authorList>
            <person name="Zheng L."/>
        </authorList>
    </citation>
    <scope>NUCLEOTIDE SEQUENCE</scope>
    <source>
        <strain evidence="6">M13F</strain>
    </source>
</reference>
<dbReference type="InterPro" id="IPR036390">
    <property type="entry name" value="WH_DNA-bd_sf"/>
</dbReference>
<evidence type="ECO:0000256" key="2">
    <source>
        <dbReference type="ARBA" id="ARBA00023015"/>
    </source>
</evidence>
<protein>
    <submittedName>
        <fullName evidence="6">LysR family transcriptional regulator</fullName>
    </submittedName>
</protein>
<keyword evidence="7" id="KW-1185">Reference proteome</keyword>
<comment type="caution">
    <text evidence="6">The sequence shown here is derived from an EMBL/GenBank/DDBJ whole genome shotgun (WGS) entry which is preliminary data.</text>
</comment>
<dbReference type="Pfam" id="PF00126">
    <property type="entry name" value="HTH_1"/>
    <property type="match status" value="1"/>
</dbReference>
<dbReference type="FunFam" id="1.10.10.10:FF:000001">
    <property type="entry name" value="LysR family transcriptional regulator"/>
    <property type="match status" value="1"/>
</dbReference>
<evidence type="ECO:0000256" key="1">
    <source>
        <dbReference type="ARBA" id="ARBA00009437"/>
    </source>
</evidence>
<dbReference type="RefSeq" id="WP_186460470.1">
    <property type="nucleotide sequence ID" value="NZ_JACNMH010000006.1"/>
</dbReference>
<accession>A0A9X0R9D3</accession>
<evidence type="ECO:0000313" key="6">
    <source>
        <dbReference type="EMBL" id="MBC5850545.1"/>
    </source>
</evidence>
<organism evidence="6 7">
    <name type="scientific">Vibrio metschnikovii</name>
    <dbReference type="NCBI Taxonomy" id="28172"/>
    <lineage>
        <taxon>Bacteria</taxon>
        <taxon>Pseudomonadati</taxon>
        <taxon>Pseudomonadota</taxon>
        <taxon>Gammaproteobacteria</taxon>
        <taxon>Vibrionales</taxon>
        <taxon>Vibrionaceae</taxon>
        <taxon>Vibrio</taxon>
    </lineage>
</organism>
<dbReference type="Gene3D" id="3.40.190.290">
    <property type="match status" value="1"/>
</dbReference>
<dbReference type="AlphaFoldDB" id="A0A9X0R9D3"/>
<dbReference type="InterPro" id="IPR005119">
    <property type="entry name" value="LysR_subst-bd"/>
</dbReference>
<dbReference type="InterPro" id="IPR058163">
    <property type="entry name" value="LysR-type_TF_proteobact-type"/>
</dbReference>
<dbReference type="InterPro" id="IPR036388">
    <property type="entry name" value="WH-like_DNA-bd_sf"/>
</dbReference>
<proteinExistence type="inferred from homology"/>
<dbReference type="GO" id="GO:0043565">
    <property type="term" value="F:sequence-specific DNA binding"/>
    <property type="evidence" value="ECO:0007669"/>
    <property type="project" value="TreeGrafter"/>
</dbReference>
<dbReference type="GO" id="GO:0006351">
    <property type="term" value="P:DNA-templated transcription"/>
    <property type="evidence" value="ECO:0007669"/>
    <property type="project" value="TreeGrafter"/>
</dbReference>
<sequence length="298" mass="33873">MDKLTAMRSFVEVANIGSFTQAAENLNLSRLQVSRHVQEIEDWLKQRLLHRTTRKVSLTASGEEALRQCEKILNQTAELEMRALEQSQSLSGRIRISVPIGLARYLLLDAVEAFTDLHPQVTIDILASDRLAQLVDERVDIALRFTTQPDEQLIARRLFQVDTVACAAPTYLAQHQPIVQPSDLAKHNCFVHLSHHKWEFIRNNQTYSVNVNGTIRANDMSLICRATLHGKGIALLPCDLANRYLEDRSLIQILPDYHLATSALWAVYLSRSYQSPLVRQFIDFVSTQWDALDMTIPS</sequence>
<dbReference type="Proteomes" id="UP000615796">
    <property type="component" value="Unassembled WGS sequence"/>
</dbReference>
<dbReference type="PANTHER" id="PTHR30537">
    <property type="entry name" value="HTH-TYPE TRANSCRIPTIONAL REGULATOR"/>
    <property type="match status" value="1"/>
</dbReference>
<dbReference type="SUPFAM" id="SSF53850">
    <property type="entry name" value="Periplasmic binding protein-like II"/>
    <property type="match status" value="1"/>
</dbReference>
<dbReference type="Gene3D" id="1.10.10.10">
    <property type="entry name" value="Winged helix-like DNA-binding domain superfamily/Winged helix DNA-binding domain"/>
    <property type="match status" value="1"/>
</dbReference>
<evidence type="ECO:0000259" key="5">
    <source>
        <dbReference type="PROSITE" id="PS50931"/>
    </source>
</evidence>
<dbReference type="PROSITE" id="PS50931">
    <property type="entry name" value="HTH_LYSR"/>
    <property type="match status" value="1"/>
</dbReference>
<dbReference type="CDD" id="cd08422">
    <property type="entry name" value="PBP2_CrgA_like"/>
    <property type="match status" value="1"/>
</dbReference>
<dbReference type="InterPro" id="IPR000847">
    <property type="entry name" value="LysR_HTH_N"/>
</dbReference>
<name>A0A9X0R9D3_VIBME</name>
<evidence type="ECO:0000256" key="3">
    <source>
        <dbReference type="ARBA" id="ARBA00023125"/>
    </source>
</evidence>
<evidence type="ECO:0000313" key="7">
    <source>
        <dbReference type="Proteomes" id="UP000615796"/>
    </source>
</evidence>